<dbReference type="FunCoup" id="A0A1B7N3W6">
    <property type="interactions" value="174"/>
</dbReference>
<evidence type="ECO:0000259" key="6">
    <source>
        <dbReference type="PROSITE" id="PS50011"/>
    </source>
</evidence>
<dbReference type="SMART" id="SM00777">
    <property type="entry name" value="Mad3_BUB1_I"/>
    <property type="match status" value="1"/>
</dbReference>
<evidence type="ECO:0000256" key="5">
    <source>
        <dbReference type="SAM" id="MobiDB-lite"/>
    </source>
</evidence>
<evidence type="ECO:0000256" key="2">
    <source>
        <dbReference type="ARBA" id="ARBA00022454"/>
    </source>
</evidence>
<feature type="domain" description="BUB1 N-terminal" evidence="7">
    <location>
        <begin position="28"/>
        <end position="190"/>
    </location>
</feature>
<evidence type="ECO:0000259" key="7">
    <source>
        <dbReference type="PROSITE" id="PS51489"/>
    </source>
</evidence>
<evidence type="ECO:0000256" key="4">
    <source>
        <dbReference type="ARBA" id="ARBA00023328"/>
    </source>
</evidence>
<evidence type="ECO:0008006" key="10">
    <source>
        <dbReference type="Google" id="ProtNLM"/>
    </source>
</evidence>
<feature type="region of interest" description="Disordered" evidence="5">
    <location>
        <begin position="192"/>
        <end position="242"/>
    </location>
</feature>
<gene>
    <name evidence="8" type="ORF">K503DRAFT_739179</name>
</gene>
<feature type="region of interest" description="Disordered" evidence="5">
    <location>
        <begin position="398"/>
        <end position="419"/>
    </location>
</feature>
<feature type="domain" description="Protein kinase" evidence="6">
    <location>
        <begin position="816"/>
        <end position="1126"/>
    </location>
</feature>
<feature type="compositionally biased region" description="Acidic residues" evidence="5">
    <location>
        <begin position="841"/>
        <end position="860"/>
    </location>
</feature>
<dbReference type="Pfam" id="PF00069">
    <property type="entry name" value="Pkinase"/>
    <property type="match status" value="1"/>
</dbReference>
<dbReference type="PANTHER" id="PTHR14030:SF4">
    <property type="entry name" value="BUB1 KINASE, ISOFORM A-RELATED"/>
    <property type="match status" value="1"/>
</dbReference>
<protein>
    <recommendedName>
        <fullName evidence="10">Kinase-like protein</fullName>
    </recommendedName>
</protein>
<dbReference type="STRING" id="1314800.A0A1B7N3W6"/>
<dbReference type="InParanoid" id="A0A1B7N3W6"/>
<keyword evidence="3" id="KW-0995">Kinetochore</keyword>
<dbReference type="GO" id="GO:0005524">
    <property type="term" value="F:ATP binding"/>
    <property type="evidence" value="ECO:0007669"/>
    <property type="project" value="InterPro"/>
</dbReference>
<evidence type="ECO:0000313" key="8">
    <source>
        <dbReference type="EMBL" id="OAX39546.1"/>
    </source>
</evidence>
<dbReference type="InterPro" id="IPR015661">
    <property type="entry name" value="Bub1/Mad3"/>
</dbReference>
<dbReference type="EMBL" id="KV448245">
    <property type="protein sequence ID" value="OAX39546.1"/>
    <property type="molecule type" value="Genomic_DNA"/>
</dbReference>
<dbReference type="OrthoDB" id="248495at2759"/>
<dbReference type="GO" id="GO:0007094">
    <property type="term" value="P:mitotic spindle assembly checkpoint signaling"/>
    <property type="evidence" value="ECO:0007669"/>
    <property type="project" value="InterPro"/>
</dbReference>
<dbReference type="InterPro" id="IPR008271">
    <property type="entry name" value="Ser/Thr_kinase_AS"/>
</dbReference>
<dbReference type="GO" id="GO:0005634">
    <property type="term" value="C:nucleus"/>
    <property type="evidence" value="ECO:0007669"/>
    <property type="project" value="TreeGrafter"/>
</dbReference>
<dbReference type="Gene3D" id="6.10.20.170">
    <property type="match status" value="1"/>
</dbReference>
<feature type="compositionally biased region" description="Low complexity" evidence="5">
    <location>
        <begin position="199"/>
        <end position="224"/>
    </location>
</feature>
<dbReference type="Gene3D" id="1.10.510.10">
    <property type="entry name" value="Transferase(Phosphotransferase) domain 1"/>
    <property type="match status" value="1"/>
</dbReference>
<dbReference type="PROSITE" id="PS00108">
    <property type="entry name" value="PROTEIN_KINASE_ST"/>
    <property type="match status" value="1"/>
</dbReference>
<dbReference type="InterPro" id="IPR013212">
    <property type="entry name" value="Mad3/Bub1_I"/>
</dbReference>
<comment type="subcellular location">
    <subcellularLocation>
        <location evidence="1">Chromosome</location>
        <location evidence="1">Centromere</location>
        <location evidence="1">Kinetochore</location>
    </subcellularLocation>
</comment>
<feature type="region of interest" description="Disordered" evidence="5">
    <location>
        <begin position="683"/>
        <end position="711"/>
    </location>
</feature>
<dbReference type="Pfam" id="PF08171">
    <property type="entry name" value="Mad3_BUB1_II"/>
    <property type="match status" value="1"/>
</dbReference>
<dbReference type="InterPro" id="IPR012572">
    <property type="entry name" value="Mad3/Bub1_II"/>
</dbReference>
<accession>A0A1B7N3W6</accession>
<dbReference type="SUPFAM" id="SSF56112">
    <property type="entry name" value="Protein kinase-like (PK-like)"/>
    <property type="match status" value="1"/>
</dbReference>
<dbReference type="GO" id="GO:0032991">
    <property type="term" value="C:protein-containing complex"/>
    <property type="evidence" value="ECO:0007669"/>
    <property type="project" value="UniProtKB-ARBA"/>
</dbReference>
<dbReference type="Gene3D" id="1.25.40.430">
    <property type="match status" value="1"/>
</dbReference>
<dbReference type="PROSITE" id="PS51489">
    <property type="entry name" value="BUB1_N"/>
    <property type="match status" value="1"/>
</dbReference>
<dbReference type="GO" id="GO:0051754">
    <property type="term" value="P:meiotic sister chromatid cohesion, centromeric"/>
    <property type="evidence" value="ECO:0007669"/>
    <property type="project" value="TreeGrafter"/>
</dbReference>
<reference evidence="8 9" key="1">
    <citation type="submission" date="2016-06" db="EMBL/GenBank/DDBJ databases">
        <title>Comparative genomics of the ectomycorrhizal sister species Rhizopogon vinicolor and Rhizopogon vesiculosus (Basidiomycota: Boletales) reveals a divergence of the mating type B locus.</title>
        <authorList>
            <consortium name="DOE Joint Genome Institute"/>
            <person name="Mujic A.B."/>
            <person name="Kuo A."/>
            <person name="Tritt A."/>
            <person name="Lipzen A."/>
            <person name="Chen C."/>
            <person name="Johnson J."/>
            <person name="Sharma A."/>
            <person name="Barry K."/>
            <person name="Grigoriev I.V."/>
            <person name="Spatafora J.W."/>
        </authorList>
    </citation>
    <scope>NUCLEOTIDE SEQUENCE [LARGE SCALE GENOMIC DNA]</scope>
    <source>
        <strain evidence="8 9">AM-OR11-026</strain>
    </source>
</reference>
<dbReference type="GO" id="GO:0000776">
    <property type="term" value="C:kinetochore"/>
    <property type="evidence" value="ECO:0007669"/>
    <property type="project" value="UniProtKB-KW"/>
</dbReference>
<evidence type="ECO:0000313" key="9">
    <source>
        <dbReference type="Proteomes" id="UP000092154"/>
    </source>
</evidence>
<evidence type="ECO:0000256" key="3">
    <source>
        <dbReference type="ARBA" id="ARBA00022838"/>
    </source>
</evidence>
<keyword evidence="2" id="KW-0158">Chromosome</keyword>
<feature type="region of interest" description="Disordered" evidence="5">
    <location>
        <begin position="837"/>
        <end position="863"/>
    </location>
</feature>
<dbReference type="InterPro" id="IPR011009">
    <property type="entry name" value="Kinase-like_dom_sf"/>
</dbReference>
<keyword evidence="9" id="KW-1185">Reference proteome</keyword>
<feature type="region of interest" description="Disordered" evidence="5">
    <location>
        <begin position="523"/>
        <end position="641"/>
    </location>
</feature>
<dbReference type="InterPro" id="IPR000719">
    <property type="entry name" value="Prot_kinase_dom"/>
</dbReference>
<name>A0A1B7N3W6_9AGAM</name>
<dbReference type="PANTHER" id="PTHR14030">
    <property type="entry name" value="MITOTIC CHECKPOINT SERINE/THREONINE-PROTEIN KINASE BUB1"/>
    <property type="match status" value="1"/>
</dbReference>
<dbReference type="GO" id="GO:0004672">
    <property type="term" value="F:protein kinase activity"/>
    <property type="evidence" value="ECO:0007669"/>
    <property type="project" value="InterPro"/>
</dbReference>
<feature type="compositionally biased region" description="Acidic residues" evidence="5">
    <location>
        <begin position="579"/>
        <end position="588"/>
    </location>
</feature>
<dbReference type="Pfam" id="PF08311">
    <property type="entry name" value="Mad3_BUB1_I"/>
    <property type="match status" value="1"/>
</dbReference>
<keyword evidence="4" id="KW-0137">Centromere</keyword>
<evidence type="ECO:0000256" key="1">
    <source>
        <dbReference type="ARBA" id="ARBA00004629"/>
    </source>
</evidence>
<feature type="compositionally biased region" description="Acidic residues" evidence="5">
    <location>
        <begin position="599"/>
        <end position="612"/>
    </location>
</feature>
<dbReference type="Proteomes" id="UP000092154">
    <property type="component" value="Unassembled WGS sequence"/>
</dbReference>
<dbReference type="PROSITE" id="PS50011">
    <property type="entry name" value="PROTEIN_KINASE_DOM"/>
    <property type="match status" value="1"/>
</dbReference>
<dbReference type="CDD" id="cd13981">
    <property type="entry name" value="STKc_Bub1_BubR1"/>
    <property type="match status" value="1"/>
</dbReference>
<dbReference type="SMART" id="SM00220">
    <property type="entry name" value="S_TKc"/>
    <property type="match status" value="1"/>
</dbReference>
<sequence length="1154" mass="128542">MHNFSPPQIHSMAPARNAQLDQEKEEYRASIIEALQEDEDPLAAYDDFVKWTIQQYPADDISSGLLELLEGCTRRFKDDLRYKGDLRYLKLWSAYAKRVEKPTIIYSYLVKHDIGCVYALLYEEFAGALEKEGRHTEADKVFRIGIKRNARPIERLKKRYRDFQACPSSSKFAAITFHPSGSQVIDALRRNPFKNYDTPPSSSSNSKSSSSSSSGTPQASSSSPTAHSRYAPMLAPPVPGRRPEKLRFNLSLLFTEDGVEYSAAEVRARSMGLLNKKWGPPPPSETRETVRVNFNDDGARSTQNMGYGKRKSIVTIGEPTVTINTKEALADVFGMYNSPDKTVKRMMPGSKHAPVKRIELMTPATRQTSPIVHVENNENAKTPGAFKPFVDENANRKENSTPAAKFKPFVDEPPKQTFITPDIGRRALTTKDSTPATSLKPPSTLKVISEENSGRENENTNVKANVFSRVFTPVSQKEPLTRPNSQGMKTSLLNENAGVFQPPASKPDTAPFVPFDSKTPFKVFSRPPSNEGGENAGHVFTPKPSAFRPFVDSGTVATPGNQAERGAPLGLKPPASETYTDESSEPADDPQQNFSSSDEPFEDGYVEAEDGGDVPLSSSSSVSDQFEEEYEEELPQPLGGRFGKINVMTPITERTFEFSTRGLPTPGENNAVEAAERLAAELREEDERERGYVHDGDESDSSFASYDRPGPALQYQPADLEVIEERTGTLSLSDAMAVVSTFRPSNPCNPFDPAIMSTLLSLLPADQDFHDLRGQDSGMLDGLQKFAAKKGRRGSGSNSKGFDDNVFMVTLEGKRLKVIDKLGEGGFGAVFAARDVSSKNEDEDDDEDDEDFDEDDDGDDSSSMLALKVVKPRNLWEFHVLRRIHRILPETLRRSIILPYALYAYRDESHLLMQLCPQGTLLDIVNRAGTAGISQQGACLDELLVMFFTIEVMRFLEGMHGAGFIHGDLKIDNCLLRLEDVPGGVSSLSGVYQPSGDGGWKYKGVKVIDFGRALDTSLFPHDQQFIGDWPTDARDCFELREKRPWTYQTDYFGLAGIVYCMLFGKYIETSSVTPNSPYKITTPFKRYWQNDLWTRLFDLLLNPCLVRQDSKLPLCEELADIRHEMEGWLQNHCNRSSNTLKGLLKKIELSVYTG</sequence>
<dbReference type="AlphaFoldDB" id="A0A1B7N3W6"/>
<organism evidence="8 9">
    <name type="scientific">Rhizopogon vinicolor AM-OR11-026</name>
    <dbReference type="NCBI Taxonomy" id="1314800"/>
    <lineage>
        <taxon>Eukaryota</taxon>
        <taxon>Fungi</taxon>
        <taxon>Dikarya</taxon>
        <taxon>Basidiomycota</taxon>
        <taxon>Agaricomycotina</taxon>
        <taxon>Agaricomycetes</taxon>
        <taxon>Agaricomycetidae</taxon>
        <taxon>Boletales</taxon>
        <taxon>Suillineae</taxon>
        <taxon>Rhizopogonaceae</taxon>
        <taxon>Rhizopogon</taxon>
    </lineage>
</organism>
<feature type="compositionally biased region" description="Acidic residues" evidence="5">
    <location>
        <begin position="625"/>
        <end position="634"/>
    </location>
</feature>
<proteinExistence type="predicted"/>